<gene>
    <name evidence="1" type="ORF">BWQ96_07014</name>
</gene>
<keyword evidence="2" id="KW-1185">Reference proteome</keyword>
<accession>A0A2V3IMD7</accession>
<dbReference type="Proteomes" id="UP000247409">
    <property type="component" value="Unassembled WGS sequence"/>
</dbReference>
<evidence type="ECO:0000313" key="2">
    <source>
        <dbReference type="Proteomes" id="UP000247409"/>
    </source>
</evidence>
<evidence type="ECO:0000313" key="1">
    <source>
        <dbReference type="EMBL" id="PXF43241.1"/>
    </source>
</evidence>
<sequence>MTTIESLSLDVLSQIMGFLLPISRVATIETINVIDKFRGTCPPVLLWRGLLFHIQGVVKEIDLVSSSRYIEHSGNQIPDMVRQHLHEKECKVVGHLCDLLGKKLRSLKLPGYICPRDTSNILCRARNCTALERVALHQDLSHIEEDVGDFLNGLPSLRTLEISVMDIHTLNSLIHGGCRVENLVIHTLTVEAASNFADFLSSKGRYLQRLVIKEIRDEVTFRNIEEDTIFDNSVKLQRELAKVLAFDANSMLQNLSYVEIPMTSQTERSLEKPEEFLVYAFKGQAEVCIRKDTIDAVLLYDKESNVQVREVSIDPFILNMALRNPDILVHTNTLNLPDSSVAESYFHCSNTMQAIDFVLDNSCYALEHIDCRFTPSPENDARTAMAFLGVVLNKCKKNVNLTCSYTLLMKMFGVHHEGEDAELFEFTLAAMGKIKTLRLFRSIECPIIDGCEPCARVDIAFLSTLSTFFGYVPGSMPELTQISFSMSPFCVAEHFEYVYLALRRAIKDVGAFSRDNPEVDVSSMRYELDIWLRRHNERMFNGLG</sequence>
<comment type="caution">
    <text evidence="1">The sequence shown here is derived from an EMBL/GenBank/DDBJ whole genome shotgun (WGS) entry which is preliminary data.</text>
</comment>
<name>A0A2V3IMD7_9FLOR</name>
<organism evidence="1 2">
    <name type="scientific">Gracilariopsis chorda</name>
    <dbReference type="NCBI Taxonomy" id="448386"/>
    <lineage>
        <taxon>Eukaryota</taxon>
        <taxon>Rhodophyta</taxon>
        <taxon>Florideophyceae</taxon>
        <taxon>Rhodymeniophycidae</taxon>
        <taxon>Gracilariales</taxon>
        <taxon>Gracilariaceae</taxon>
        <taxon>Gracilariopsis</taxon>
    </lineage>
</organism>
<dbReference type="AlphaFoldDB" id="A0A2V3IMD7"/>
<proteinExistence type="predicted"/>
<reference evidence="1 2" key="1">
    <citation type="journal article" date="2018" name="Mol. Biol. Evol.">
        <title>Analysis of the draft genome of the red seaweed Gracilariopsis chorda provides insights into genome size evolution in Rhodophyta.</title>
        <authorList>
            <person name="Lee J."/>
            <person name="Yang E.C."/>
            <person name="Graf L."/>
            <person name="Yang J.H."/>
            <person name="Qiu H."/>
            <person name="Zel Zion U."/>
            <person name="Chan C.X."/>
            <person name="Stephens T.G."/>
            <person name="Weber A.P.M."/>
            <person name="Boo G.H."/>
            <person name="Boo S.M."/>
            <person name="Kim K.M."/>
            <person name="Shin Y."/>
            <person name="Jung M."/>
            <person name="Lee S.J."/>
            <person name="Yim H.S."/>
            <person name="Lee J.H."/>
            <person name="Bhattacharya D."/>
            <person name="Yoon H.S."/>
        </authorList>
    </citation>
    <scope>NUCLEOTIDE SEQUENCE [LARGE SCALE GENOMIC DNA]</scope>
    <source>
        <strain evidence="1 2">SKKU-2015</strain>
        <tissue evidence="1">Whole body</tissue>
    </source>
</reference>
<dbReference type="EMBL" id="NBIV01000132">
    <property type="protein sequence ID" value="PXF43241.1"/>
    <property type="molecule type" value="Genomic_DNA"/>
</dbReference>
<protein>
    <submittedName>
        <fullName evidence="1">Uncharacterized protein</fullName>
    </submittedName>
</protein>